<dbReference type="Proteomes" id="UP000054821">
    <property type="component" value="Unassembled WGS sequence"/>
</dbReference>
<dbReference type="AlphaFoldDB" id="A0A2P4ZQ68"/>
<accession>A0A2P4ZQ68</accession>
<dbReference type="CDD" id="cd19075">
    <property type="entry name" value="AKR_AKR7A1-5"/>
    <property type="match status" value="1"/>
</dbReference>
<keyword evidence="1" id="KW-0560">Oxidoreductase</keyword>
<dbReference type="PANTHER" id="PTHR43364">
    <property type="entry name" value="NADH-SPECIFIC METHYLGLYOXAL REDUCTASE-RELATED"/>
    <property type="match status" value="1"/>
</dbReference>
<dbReference type="InterPro" id="IPR036812">
    <property type="entry name" value="NAD(P)_OxRdtase_dom_sf"/>
</dbReference>
<proteinExistence type="predicted"/>
<name>A0A2P4ZQ68_9HYPO</name>
<dbReference type="GO" id="GO:0016491">
    <property type="term" value="F:oxidoreductase activity"/>
    <property type="evidence" value="ECO:0007669"/>
    <property type="project" value="UniProtKB-KW"/>
</dbReference>
<dbReference type="InterPro" id="IPR050523">
    <property type="entry name" value="AKR_Detox_Biosynth"/>
</dbReference>
<dbReference type="InterPro" id="IPR020471">
    <property type="entry name" value="AKR"/>
</dbReference>
<feature type="domain" description="NADP-dependent oxidoreductase" evidence="2">
    <location>
        <begin position="8"/>
        <end position="317"/>
    </location>
</feature>
<evidence type="ECO:0000256" key="1">
    <source>
        <dbReference type="ARBA" id="ARBA00023002"/>
    </source>
</evidence>
<dbReference type="SUPFAM" id="SSF51430">
    <property type="entry name" value="NAD(P)-linked oxidoreductase"/>
    <property type="match status" value="1"/>
</dbReference>
<dbReference type="STRING" id="398673.A0A2P4ZQ68"/>
<dbReference type="PANTHER" id="PTHR43364:SF4">
    <property type="entry name" value="NAD(P)-LINKED OXIDOREDUCTASE SUPERFAMILY PROTEIN"/>
    <property type="match status" value="1"/>
</dbReference>
<dbReference type="EMBL" id="JPDN02000014">
    <property type="protein sequence ID" value="PON26413.1"/>
    <property type="molecule type" value="Genomic_DNA"/>
</dbReference>
<keyword evidence="4" id="KW-1185">Reference proteome</keyword>
<reference evidence="3 4" key="1">
    <citation type="journal article" date="2016" name="Genome Announc.">
        <title>Draft Whole-Genome Sequence of Trichoderma gamsii T6085, a Promising Biocontrol Agent of Fusarium Head Blight on Wheat.</title>
        <authorList>
            <person name="Baroncelli R."/>
            <person name="Zapparata A."/>
            <person name="Piaggeschi G."/>
            <person name="Sarrocco S."/>
            <person name="Vannacci G."/>
        </authorList>
    </citation>
    <scope>NUCLEOTIDE SEQUENCE [LARGE SCALE GENOMIC DNA]</scope>
    <source>
        <strain evidence="3 4">T6085</strain>
    </source>
</reference>
<evidence type="ECO:0000313" key="3">
    <source>
        <dbReference type="EMBL" id="PON26413.1"/>
    </source>
</evidence>
<dbReference type="GeneID" id="29981498"/>
<protein>
    <submittedName>
        <fullName evidence="3">Aflatoxin B1 aldehyde reductase member 2</fullName>
    </submittedName>
</protein>
<gene>
    <name evidence="3" type="ORF">TGAM01_v204889</name>
</gene>
<organism evidence="3 4">
    <name type="scientific">Trichoderma gamsii</name>
    <dbReference type="NCBI Taxonomy" id="398673"/>
    <lineage>
        <taxon>Eukaryota</taxon>
        <taxon>Fungi</taxon>
        <taxon>Dikarya</taxon>
        <taxon>Ascomycota</taxon>
        <taxon>Pezizomycotina</taxon>
        <taxon>Sordariomycetes</taxon>
        <taxon>Hypocreomycetidae</taxon>
        <taxon>Hypocreales</taxon>
        <taxon>Hypocreaceae</taxon>
        <taxon>Trichoderma</taxon>
    </lineage>
</organism>
<dbReference type="InterPro" id="IPR023210">
    <property type="entry name" value="NADP_OxRdtase_dom"/>
</dbReference>
<dbReference type="Pfam" id="PF00248">
    <property type="entry name" value="Aldo_ket_red"/>
    <property type="match status" value="1"/>
</dbReference>
<comment type="caution">
    <text evidence="3">The sequence shown here is derived from an EMBL/GenBank/DDBJ whole genome shotgun (WGS) entry which is preliminary data.</text>
</comment>
<evidence type="ECO:0000313" key="4">
    <source>
        <dbReference type="Proteomes" id="UP000054821"/>
    </source>
</evidence>
<dbReference type="RefSeq" id="XP_018665208.1">
    <property type="nucleotide sequence ID" value="XM_018801415.1"/>
</dbReference>
<dbReference type="Gene3D" id="3.20.20.100">
    <property type="entry name" value="NADP-dependent oxidoreductase domain"/>
    <property type="match status" value="1"/>
</dbReference>
<sequence>MASPKPRVILGLMTYGPREASPDNRVTTVEEFQQHLSAFQKSGYNELDTARIYSMGKQEAFTAQAGWKESGFKIATKSYPRVPGAHSAANLRNDLETSLAELGTDCVDIFYLHSADRTIPFTETLEAANELYKEGKFKQLGVSNFSAYEVAEVVMLCQARGWVKPTIYQGVYNAITRNLETEVVPACRRFGLEIVIFTPLGGGLLTGRYKSADDEEQSGRFSSSSFLGPIFRQMYFNDALFKALDILRQAAERHSLTMPEVALRWVVHHSALRFAKDGGNDGVIFGVSKIEQLHQNIADLEKGPLPEEVVKALDAAWIVAKGTSPNPWHTPLDQSSYSGGDGIEKSGCWDINVIVIMTTMPSSSELSLHVSTGEPFKDTAEAKSFHVSSFSGGKALAQSEAFAAAHEAFVAGTSME</sequence>
<evidence type="ECO:0000259" key="2">
    <source>
        <dbReference type="Pfam" id="PF00248"/>
    </source>
</evidence>
<dbReference type="PRINTS" id="PR00069">
    <property type="entry name" value="ALDKETRDTASE"/>
</dbReference>